<dbReference type="PROSITE" id="PS50077">
    <property type="entry name" value="HEAT_REPEAT"/>
    <property type="match status" value="1"/>
</dbReference>
<dbReference type="InterPro" id="IPR034085">
    <property type="entry name" value="TOG"/>
</dbReference>
<dbReference type="SUPFAM" id="SSF54160">
    <property type="entry name" value="Chromo domain-like"/>
    <property type="match status" value="1"/>
</dbReference>
<comment type="catalytic activity">
    <reaction evidence="12">
        <text>ATP + H2O = ADP + phosphate + H(+)</text>
        <dbReference type="Rhea" id="RHEA:13065"/>
        <dbReference type="ChEBI" id="CHEBI:15377"/>
        <dbReference type="ChEBI" id="CHEBI:15378"/>
        <dbReference type="ChEBI" id="CHEBI:30616"/>
        <dbReference type="ChEBI" id="CHEBI:43474"/>
        <dbReference type="ChEBI" id="CHEBI:456216"/>
    </reaction>
</comment>
<name>A0A150FVV8_GONPE</name>
<keyword evidence="4" id="KW-0963">Cytoplasm</keyword>
<feature type="repeat" description="HEAT" evidence="15">
    <location>
        <begin position="103"/>
        <end position="140"/>
    </location>
</feature>
<keyword evidence="20" id="KW-1185">Reference proteome</keyword>
<dbReference type="SMART" id="SM01349">
    <property type="entry name" value="TOG"/>
    <property type="match status" value="1"/>
</dbReference>
<dbReference type="GO" id="GO:0003723">
    <property type="term" value="F:RNA binding"/>
    <property type="evidence" value="ECO:0007669"/>
    <property type="project" value="UniProtKB-KW"/>
</dbReference>
<dbReference type="SUPFAM" id="SSF52540">
    <property type="entry name" value="P-loop containing nucleoside triphosphate hydrolases"/>
    <property type="match status" value="2"/>
</dbReference>
<evidence type="ECO:0000256" key="6">
    <source>
        <dbReference type="ARBA" id="ARBA00022741"/>
    </source>
</evidence>
<evidence type="ECO:0000256" key="8">
    <source>
        <dbReference type="ARBA" id="ARBA00022801"/>
    </source>
</evidence>
<dbReference type="SMART" id="SM00382">
    <property type="entry name" value="AAA"/>
    <property type="match status" value="2"/>
</dbReference>
<keyword evidence="7" id="KW-0251">Elongation factor</keyword>
<dbReference type="InterPro" id="IPR003439">
    <property type="entry name" value="ABC_transporter-like_ATP-bd"/>
</dbReference>
<dbReference type="InterPro" id="IPR000953">
    <property type="entry name" value="Chromo/chromo_shadow_dom"/>
</dbReference>
<dbReference type="GO" id="GO:0005524">
    <property type="term" value="F:ATP binding"/>
    <property type="evidence" value="ECO:0007669"/>
    <property type="project" value="UniProtKB-KW"/>
</dbReference>
<evidence type="ECO:0000256" key="2">
    <source>
        <dbReference type="ARBA" id="ARBA00004815"/>
    </source>
</evidence>
<dbReference type="FunFam" id="2.40.50.990:FF:000002">
    <property type="entry name" value="mRNA export factor elf1"/>
    <property type="match status" value="1"/>
</dbReference>
<dbReference type="GO" id="GO:0016887">
    <property type="term" value="F:ATP hydrolysis activity"/>
    <property type="evidence" value="ECO:0007669"/>
    <property type="project" value="InterPro"/>
</dbReference>
<dbReference type="Pfam" id="PF00385">
    <property type="entry name" value="Chromo"/>
    <property type="match status" value="1"/>
</dbReference>
<accession>A0A150FVV8</accession>
<dbReference type="FunFam" id="3.40.50.300:FF:000193">
    <property type="entry name" value="Probable Elongation factor 3"/>
    <property type="match status" value="1"/>
</dbReference>
<dbReference type="InterPro" id="IPR016024">
    <property type="entry name" value="ARM-type_fold"/>
</dbReference>
<evidence type="ECO:0000313" key="19">
    <source>
        <dbReference type="EMBL" id="KXZ41717.1"/>
    </source>
</evidence>
<dbReference type="GO" id="GO:0005737">
    <property type="term" value="C:cytoplasm"/>
    <property type="evidence" value="ECO:0007669"/>
    <property type="project" value="UniProtKB-SubCell"/>
</dbReference>
<evidence type="ECO:0000313" key="20">
    <source>
        <dbReference type="Proteomes" id="UP000075714"/>
    </source>
</evidence>
<dbReference type="PANTHER" id="PTHR19211:SF5">
    <property type="entry name" value="ELONGATION FACTOR 3A-RELATED"/>
    <property type="match status" value="1"/>
</dbReference>
<keyword evidence="11" id="KW-0648">Protein biosynthesis</keyword>
<dbReference type="AlphaFoldDB" id="A0A150FVV8"/>
<evidence type="ECO:0000256" key="5">
    <source>
        <dbReference type="ARBA" id="ARBA00022737"/>
    </source>
</evidence>
<dbReference type="OrthoDB" id="2110130at2759"/>
<keyword evidence="5" id="KW-0677">Repeat</keyword>
<dbReference type="STRING" id="33097.A0A150FVV8"/>
<dbReference type="Gene3D" id="2.40.50.990">
    <property type="match status" value="1"/>
</dbReference>
<dbReference type="Proteomes" id="UP000075714">
    <property type="component" value="Unassembled WGS sequence"/>
</dbReference>
<dbReference type="PANTHER" id="PTHR19211">
    <property type="entry name" value="ATP-BINDING TRANSPORT PROTEIN-RELATED"/>
    <property type="match status" value="1"/>
</dbReference>
<evidence type="ECO:0000256" key="11">
    <source>
        <dbReference type="ARBA" id="ARBA00022917"/>
    </source>
</evidence>
<dbReference type="InterPro" id="IPR011989">
    <property type="entry name" value="ARM-like"/>
</dbReference>
<comment type="subcellular location">
    <subcellularLocation>
        <location evidence="1">Cytoplasm</location>
    </subcellularLocation>
</comment>
<evidence type="ECO:0000256" key="12">
    <source>
        <dbReference type="ARBA" id="ARBA00049360"/>
    </source>
</evidence>
<reference evidence="20" key="1">
    <citation type="journal article" date="2016" name="Nat. Commun.">
        <title>The Gonium pectorale genome demonstrates co-option of cell cycle regulation during the evolution of multicellularity.</title>
        <authorList>
            <person name="Hanschen E.R."/>
            <person name="Marriage T.N."/>
            <person name="Ferris P.J."/>
            <person name="Hamaji T."/>
            <person name="Toyoda A."/>
            <person name="Fujiyama A."/>
            <person name="Neme R."/>
            <person name="Noguchi H."/>
            <person name="Minakuchi Y."/>
            <person name="Suzuki M."/>
            <person name="Kawai-Toyooka H."/>
            <person name="Smith D.R."/>
            <person name="Sparks H."/>
            <person name="Anderson J."/>
            <person name="Bakaric R."/>
            <person name="Luria V."/>
            <person name="Karger A."/>
            <person name="Kirschner M.W."/>
            <person name="Durand P.M."/>
            <person name="Michod R.E."/>
            <person name="Nozaki H."/>
            <person name="Olson B.J."/>
        </authorList>
    </citation>
    <scope>NUCLEOTIDE SEQUENCE [LARGE SCALE GENOMIC DNA]</scope>
    <source>
        <strain evidence="20">NIES-2863</strain>
    </source>
</reference>
<evidence type="ECO:0000256" key="3">
    <source>
        <dbReference type="ARBA" id="ARBA00011054"/>
    </source>
</evidence>
<dbReference type="EMBL" id="LSYV01000305">
    <property type="protein sequence ID" value="KXZ41717.1"/>
    <property type="molecule type" value="Genomic_DNA"/>
</dbReference>
<dbReference type="PROSITE" id="PS50013">
    <property type="entry name" value="CHROMO_2"/>
    <property type="match status" value="1"/>
</dbReference>
<dbReference type="InterPro" id="IPR050611">
    <property type="entry name" value="ABCF"/>
</dbReference>
<dbReference type="InterPro" id="IPR027417">
    <property type="entry name" value="P-loop_NTPase"/>
</dbReference>
<feature type="region of interest" description="Disordered" evidence="16">
    <location>
        <begin position="781"/>
        <end position="807"/>
    </location>
</feature>
<dbReference type="InterPro" id="IPR015688">
    <property type="entry name" value="eEF3_ABC2_chromodomain-like"/>
</dbReference>
<feature type="domain" description="Chromo" evidence="17">
    <location>
        <begin position="818"/>
        <end position="867"/>
    </location>
</feature>
<evidence type="ECO:0000256" key="10">
    <source>
        <dbReference type="ARBA" id="ARBA00022884"/>
    </source>
</evidence>
<evidence type="ECO:0000256" key="13">
    <source>
        <dbReference type="ARBA" id="ARBA00050030"/>
    </source>
</evidence>
<dbReference type="CDD" id="cd18626">
    <property type="entry name" value="CD_eEF3"/>
    <property type="match status" value="1"/>
</dbReference>
<evidence type="ECO:0000256" key="16">
    <source>
        <dbReference type="SAM" id="MobiDB-lite"/>
    </source>
</evidence>
<dbReference type="SUPFAM" id="SSF48371">
    <property type="entry name" value="ARM repeat"/>
    <property type="match status" value="1"/>
</dbReference>
<protein>
    <recommendedName>
        <fullName evidence="13">Elongation factor 3</fullName>
    </recommendedName>
    <alternativeName>
        <fullName evidence="14">Eukaryotic elongation factor 3</fullName>
    </alternativeName>
</protein>
<dbReference type="SMART" id="SM00298">
    <property type="entry name" value="CHROMO"/>
    <property type="match status" value="1"/>
</dbReference>
<organism evidence="19 20">
    <name type="scientific">Gonium pectorale</name>
    <name type="common">Green alga</name>
    <dbReference type="NCBI Taxonomy" id="33097"/>
    <lineage>
        <taxon>Eukaryota</taxon>
        <taxon>Viridiplantae</taxon>
        <taxon>Chlorophyta</taxon>
        <taxon>core chlorophytes</taxon>
        <taxon>Chlorophyceae</taxon>
        <taxon>CS clade</taxon>
        <taxon>Chlamydomonadales</taxon>
        <taxon>Volvocaceae</taxon>
        <taxon>Gonium</taxon>
    </lineage>
</organism>
<evidence type="ECO:0000256" key="4">
    <source>
        <dbReference type="ARBA" id="ARBA00022490"/>
    </source>
</evidence>
<evidence type="ECO:0000256" key="1">
    <source>
        <dbReference type="ARBA" id="ARBA00004496"/>
    </source>
</evidence>
<dbReference type="InterPro" id="IPR021133">
    <property type="entry name" value="HEAT_type_2"/>
</dbReference>
<dbReference type="Pfam" id="PF24987">
    <property type="entry name" value="HEAT_EF3_N"/>
    <property type="match status" value="1"/>
</dbReference>
<dbReference type="PROSITE" id="PS00211">
    <property type="entry name" value="ABC_TRANSPORTER_1"/>
    <property type="match status" value="2"/>
</dbReference>
<feature type="domain" description="ABC transporter" evidence="18">
    <location>
        <begin position="687"/>
        <end position="1005"/>
    </location>
</feature>
<feature type="compositionally biased region" description="Basic and acidic residues" evidence="16">
    <location>
        <begin position="782"/>
        <end position="807"/>
    </location>
</feature>
<evidence type="ECO:0000256" key="15">
    <source>
        <dbReference type="PROSITE-ProRule" id="PRU00103"/>
    </source>
</evidence>
<dbReference type="Gene3D" id="3.40.50.300">
    <property type="entry name" value="P-loop containing nucleotide triphosphate hydrolases"/>
    <property type="match status" value="2"/>
</dbReference>
<gene>
    <name evidence="19" type="ORF">GPECTOR_307g838</name>
</gene>
<dbReference type="InterPro" id="IPR017871">
    <property type="entry name" value="ABC_transporter-like_CS"/>
</dbReference>
<keyword evidence="9" id="KW-0067">ATP-binding</keyword>
<dbReference type="InterPro" id="IPR047036">
    <property type="entry name" value="EF3_4HB_sf"/>
</dbReference>
<dbReference type="InterPro" id="IPR047038">
    <property type="entry name" value="eEF3_chromodomain-like_sf"/>
</dbReference>
<dbReference type="InterPro" id="IPR023780">
    <property type="entry name" value="Chromo_domain"/>
</dbReference>
<comment type="caution">
    <text evidence="19">The sequence shown here is derived from an EMBL/GenBank/DDBJ whole genome shotgun (WGS) entry which is preliminary data.</text>
</comment>
<evidence type="ECO:0000259" key="18">
    <source>
        <dbReference type="PROSITE" id="PS50893"/>
    </source>
</evidence>
<dbReference type="GO" id="GO:0003746">
    <property type="term" value="F:translation elongation factor activity"/>
    <property type="evidence" value="ECO:0007669"/>
    <property type="project" value="UniProtKB-KW"/>
</dbReference>
<keyword evidence="8" id="KW-0378">Hydrolase</keyword>
<dbReference type="Gene3D" id="1.20.1390.20">
    <property type="match status" value="1"/>
</dbReference>
<evidence type="ECO:0000259" key="17">
    <source>
        <dbReference type="PROSITE" id="PS50013"/>
    </source>
</evidence>
<dbReference type="InterPro" id="IPR003593">
    <property type="entry name" value="AAA+_ATPase"/>
</dbReference>
<comment type="pathway">
    <text evidence="2">Protein biosynthesis; polypeptide chain elongation.</text>
</comment>
<keyword evidence="10" id="KW-0694">RNA-binding</keyword>
<comment type="similarity">
    <text evidence="3">Belongs to the ABC transporter superfamily. ABCF family. EF3 subfamily.</text>
</comment>
<dbReference type="Gene3D" id="1.25.10.10">
    <property type="entry name" value="Leucine-rich Repeat Variant"/>
    <property type="match status" value="1"/>
</dbReference>
<dbReference type="Pfam" id="PF24984">
    <property type="entry name" value="HEAT_EF3_GNC1"/>
    <property type="match status" value="1"/>
</dbReference>
<dbReference type="CDD" id="cd03221">
    <property type="entry name" value="ABCF_EF-3"/>
    <property type="match status" value="1"/>
</dbReference>
<proteinExistence type="inferred from homology"/>
<dbReference type="InterPro" id="IPR016197">
    <property type="entry name" value="Chromo-like_dom_sf"/>
</dbReference>
<evidence type="ECO:0000256" key="9">
    <source>
        <dbReference type="ARBA" id="ARBA00022840"/>
    </source>
</evidence>
<keyword evidence="6" id="KW-0547">Nucleotide-binding</keyword>
<dbReference type="UniPathway" id="UPA00345"/>
<evidence type="ECO:0000256" key="7">
    <source>
        <dbReference type="ARBA" id="ARBA00022768"/>
    </source>
</evidence>
<dbReference type="PROSITE" id="PS50893">
    <property type="entry name" value="ABC_TRANSPORTER_2"/>
    <property type="match status" value="2"/>
</dbReference>
<sequence length="1052" mass="114845">MSADADVNLVIRIEEVSSKVAELPESKASAEIIAKIAGGDASAASTLAAHLKSAGAKGFGATAALKAAIEDKASATARQAGLAAYQAVCETIGTAAEPFVSPLLPAVLEQCGDKKPEVKAAAEAAAKSLISIINAHAVYTVLGYLFECMDAKKHPATKEAALNLVKDLVSMHPKQITRALPDIVPAVSGCMNDSKQSVKEVAEECMKAACTLVCNRDIDNMVPLIIRSINHPTEVQDTVHKLAATTFVQQVEAPALALMVPLLLRGLRERVTAIKRKAALIADNMAKLVDNPAEAMVFLPRLMPEIEKVSAEAADPELRKVATGAQKTLQRIEQEGKEKLAKTLDKSAALKSLHDLLAASPDGKKGLVPEAYPVLDYAAALCANLTNNKNFDVEEWNKVLGAYLGAFVSKETLAPIAKTLSDKCFAEVQVKSTEYFDDEEGDELCNCEFSLAYGAKILLNNAALRLKRGRRYGLCGPNGVGKSTLMRAIANGQVDGFPPKDVLRTVYVEHDIDGSLSDMGCVEFVFADADLQAAVSTTKEEVTTMLGSVGFNDDLINKAVGSLSGGWKMKLALARCMLMKPDILLLDEPTNHLDVANVAWLVNYLTNLTNVSAIIVSHDSGFLDNVCTHIIDYNNRKLRVYKGNLSEFVKAKPEAKAYYELTASTLTFKLPEPGYLEGVKTKDKAILKADRVSYKYPNTERLIFENATAYCTLSSRVACLGPNGAGKSTLIKVLTGEVEPTSGTVWKHPNLRIAYVAQHAFHHLEKHLDKTPNEYIQWRFAPGEDREAQEKETRLTEEEQKKLQETKVQIGDDPKVKRSVEKLIARRKLKKSYEYEVQWANTPADQTSWLPRDTLVELGYEKLVNELDIKEAAALGLFTRPLTTASIQKHLDDLGLESEFALHSQIRGLSGGQKVKVVLAAATWQNPHLIVLDEPTNYLDRDSLGALAGAIKDFGGGIVIISHHNEFVSALCNERWIVGGGKMVREGENLIAIKEKVEIKIQDEVIDAFGNTIKVKGPKKEKMSNKEKKALEKLRKARRERGEVVTDDEEEC</sequence>
<feature type="domain" description="ABC transporter" evidence="18">
    <location>
        <begin position="428"/>
        <end position="661"/>
    </location>
</feature>
<evidence type="ECO:0000256" key="14">
    <source>
        <dbReference type="ARBA" id="ARBA00050045"/>
    </source>
</evidence>
<dbReference type="Pfam" id="PF00005">
    <property type="entry name" value="ABC_tran"/>
    <property type="match status" value="2"/>
</dbReference>